<evidence type="ECO:0000259" key="2">
    <source>
        <dbReference type="Pfam" id="PF04194"/>
    </source>
</evidence>
<feature type="domain" description="Programmed cell death protein 2 C-terminal" evidence="2">
    <location>
        <begin position="333"/>
        <end position="462"/>
    </location>
</feature>
<organism evidence="3">
    <name type="scientific">Dunaliella tertiolecta</name>
    <name type="common">Green alga</name>
    <dbReference type="NCBI Taxonomy" id="3047"/>
    <lineage>
        <taxon>Eukaryota</taxon>
        <taxon>Viridiplantae</taxon>
        <taxon>Chlorophyta</taxon>
        <taxon>core chlorophytes</taxon>
        <taxon>Chlorophyceae</taxon>
        <taxon>CS clade</taxon>
        <taxon>Chlamydomonadales</taxon>
        <taxon>Dunaliellaceae</taxon>
        <taxon>Dunaliella</taxon>
    </lineage>
</organism>
<name>A0A7S3QXW2_DUNTE</name>
<dbReference type="PANTHER" id="PTHR47762">
    <property type="entry name" value="OSJNBB0079B02.4 PROTEIN"/>
    <property type="match status" value="1"/>
</dbReference>
<dbReference type="InterPro" id="IPR007320">
    <property type="entry name" value="PDCD2_C"/>
</dbReference>
<dbReference type="PANTHER" id="PTHR47762:SF2">
    <property type="entry name" value="OS04G0640800 PROTEIN"/>
    <property type="match status" value="1"/>
</dbReference>
<dbReference type="AlphaFoldDB" id="A0A7S3QXW2"/>
<evidence type="ECO:0000256" key="1">
    <source>
        <dbReference type="SAM" id="MobiDB-lite"/>
    </source>
</evidence>
<reference evidence="3" key="1">
    <citation type="submission" date="2021-01" db="EMBL/GenBank/DDBJ databases">
        <authorList>
            <person name="Corre E."/>
            <person name="Pelletier E."/>
            <person name="Niang G."/>
            <person name="Scheremetjew M."/>
            <person name="Finn R."/>
            <person name="Kale V."/>
            <person name="Holt S."/>
            <person name="Cochrane G."/>
            <person name="Meng A."/>
            <person name="Brown T."/>
            <person name="Cohen L."/>
        </authorList>
    </citation>
    <scope>NUCLEOTIDE SEQUENCE</scope>
    <source>
        <strain evidence="3">CCMP1320</strain>
    </source>
</reference>
<feature type="compositionally biased region" description="Low complexity" evidence="1">
    <location>
        <begin position="137"/>
        <end position="160"/>
    </location>
</feature>
<gene>
    <name evidence="3" type="ORF">DTER00134_LOCUS11412</name>
</gene>
<feature type="region of interest" description="Disordered" evidence="1">
    <location>
        <begin position="192"/>
        <end position="231"/>
    </location>
</feature>
<accession>A0A7S3QXW2</accession>
<dbReference type="EMBL" id="HBIP01019226">
    <property type="protein sequence ID" value="CAE0496339.1"/>
    <property type="molecule type" value="Transcribed_RNA"/>
</dbReference>
<proteinExistence type="predicted"/>
<evidence type="ECO:0000313" key="3">
    <source>
        <dbReference type="EMBL" id="CAE0496339.1"/>
    </source>
</evidence>
<sequence length="477" mass="50613">MSPSKAGGVVLLGLAGSYTDADQPGAVDHYTTKVGGMPSFPGLPPSDLPSASSAVAVVCRDCGHFMPLVFQAYAPLDVTSHGVHAPERAIYVHGCIRPGCGRGQGAWRAFSSQVQQVALQQPDQEGSIAYNPGTSHLQLQQQQQQSSSQGADWGFDDFGSFGDGDGPQGNDVGGALDFGDLNAALDDVASNQLQAQSEHQPPRQAKNHKPSSRKQAAAEKTALPSWKATRRPHEPVLPEFYVVAEPEEQGEKAGISEAEQAHIRSLLLRYQQEGATDLLSLNPSGNGTGGTSGGADHNSGATMEVEEEGGSEGSAGWVGEEYEEDSVRGVQPSYLKFSKRLLQRPEQCVRYCRGSQPLWPLSQVPEAGQCTRCGAPRIFELQLMAPLISMIVEAGEALSERDLGTDKQLSEHGLRCSAVDAHAVNGAANWDLCTVAVFTCSRACSAASHPEGCCSHDEEHVVLANEDACHISQMDGI</sequence>
<feature type="region of interest" description="Disordered" evidence="1">
    <location>
        <begin position="282"/>
        <end position="303"/>
    </location>
</feature>
<protein>
    <recommendedName>
        <fullName evidence="2">Programmed cell death protein 2 C-terminal domain-containing protein</fullName>
    </recommendedName>
</protein>
<dbReference type="Pfam" id="PF04194">
    <property type="entry name" value="PDCD2_C"/>
    <property type="match status" value="1"/>
</dbReference>
<feature type="region of interest" description="Disordered" evidence="1">
    <location>
        <begin position="125"/>
        <end position="178"/>
    </location>
</feature>
<dbReference type="GO" id="GO:0005737">
    <property type="term" value="C:cytoplasm"/>
    <property type="evidence" value="ECO:0007669"/>
    <property type="project" value="InterPro"/>
</dbReference>